<protein>
    <recommendedName>
        <fullName evidence="3">Lipoprotein</fullName>
    </recommendedName>
</protein>
<evidence type="ECO:0000313" key="2">
    <source>
        <dbReference type="Proteomes" id="UP000031599"/>
    </source>
</evidence>
<gene>
    <name evidence="1" type="ORF">DB30_07092</name>
</gene>
<dbReference type="PROSITE" id="PS51257">
    <property type="entry name" value="PROKAR_LIPOPROTEIN"/>
    <property type="match status" value="1"/>
</dbReference>
<reference evidence="1 2" key="1">
    <citation type="submission" date="2014-12" db="EMBL/GenBank/DDBJ databases">
        <title>Genome assembly of Enhygromyxa salina DSM 15201.</title>
        <authorList>
            <person name="Sharma G."/>
            <person name="Subramanian S."/>
        </authorList>
    </citation>
    <scope>NUCLEOTIDE SEQUENCE [LARGE SCALE GENOMIC DNA]</scope>
    <source>
        <strain evidence="1 2">DSM 15201</strain>
    </source>
</reference>
<comment type="caution">
    <text evidence="1">The sequence shown here is derived from an EMBL/GenBank/DDBJ whole genome shotgun (WGS) entry which is preliminary data.</text>
</comment>
<proteinExistence type="predicted"/>
<organism evidence="1 2">
    <name type="scientific">Enhygromyxa salina</name>
    <dbReference type="NCBI Taxonomy" id="215803"/>
    <lineage>
        <taxon>Bacteria</taxon>
        <taxon>Pseudomonadati</taxon>
        <taxon>Myxococcota</taxon>
        <taxon>Polyangia</taxon>
        <taxon>Nannocystales</taxon>
        <taxon>Nannocystaceae</taxon>
        <taxon>Enhygromyxa</taxon>
    </lineage>
</organism>
<dbReference type="EMBL" id="JMCC02000078">
    <property type="protein sequence ID" value="KIG14166.1"/>
    <property type="molecule type" value="Genomic_DNA"/>
</dbReference>
<evidence type="ECO:0000313" key="1">
    <source>
        <dbReference type="EMBL" id="KIG14166.1"/>
    </source>
</evidence>
<accession>A0A0C2CSL4</accession>
<evidence type="ECO:0008006" key="3">
    <source>
        <dbReference type="Google" id="ProtNLM"/>
    </source>
</evidence>
<sequence>MVLVGRPLDHRSGRRIPGALALALAVPLLGACTEQPSFLVSWELDDGQTAEGIALSPVEQCSTVGVSRVRITTMAGTCNGDAFVGTDVDTREFACSAANNANNDAVPGPTLEPGEYTVLIEGLRRSGDPWACEHSICELGPDASCTARAVTEVTVTEADLPTHAVTLLSPPQCDDGIDNDRDGRVDGHDPACILDPTGNESADASVTVFQTSVRFLGSAAVQPFNVGIDSLLLEIDGAQLAVIADYELDLTQSPFRLPLLSSGLEPGSYEFSITGVDAALEPVTQPFTVPFSVDEDQAAFLVETFDFTDDRFLAPIIEPISLNTSLRLSPSAVTGPTCELGGFVGGQPITLERMWIRVTDGSQPLDAAALGLTGFAAAGGMITPVDEAGGWISYECPSSTVDSVPLTWGNYDIEVQGRIGDEACFVTPMLTELAPQPFSATQLGLERVLVGDVPPAACFECTSNDNCSGQVCSNNVCVDKVPESNG</sequence>
<name>A0A0C2CSL4_9BACT</name>
<dbReference type="Proteomes" id="UP000031599">
    <property type="component" value="Unassembled WGS sequence"/>
</dbReference>
<dbReference type="AlphaFoldDB" id="A0A0C2CSL4"/>